<name>D3LU64_9FIRM</name>
<evidence type="ECO:0000256" key="1">
    <source>
        <dbReference type="ARBA" id="ARBA00005854"/>
    </source>
</evidence>
<dbReference type="Proteomes" id="UP000003242">
    <property type="component" value="Unassembled WGS sequence"/>
</dbReference>
<reference evidence="7" key="2">
    <citation type="submission" date="2009-12" db="EMBL/GenBank/DDBJ databases">
        <authorList>
            <person name="Madupu R."/>
            <person name="Durkin A.S."/>
            <person name="Torralba M."/>
            <person name="Methe B."/>
            <person name="Sutton G.G."/>
            <person name="Strausberg R.L."/>
            <person name="Nelson K.E."/>
        </authorList>
    </citation>
    <scope>NUCLEOTIDE SEQUENCE</scope>
    <source>
        <strain evidence="7">28L</strain>
    </source>
</reference>
<keyword evidence="2 4" id="KW-0560">Oxidoreductase</keyword>
<dbReference type="InterPro" id="IPR006139">
    <property type="entry name" value="D-isomer_2_OHA_DH_cat_dom"/>
</dbReference>
<evidence type="ECO:0000256" key="2">
    <source>
        <dbReference type="ARBA" id="ARBA00023002"/>
    </source>
</evidence>
<keyword evidence="3" id="KW-0520">NAD</keyword>
<feature type="domain" description="D-isomer specific 2-hydroxyacid dehydrogenase catalytic" evidence="5">
    <location>
        <begin position="14"/>
        <end position="309"/>
    </location>
</feature>
<evidence type="ECO:0000256" key="4">
    <source>
        <dbReference type="RuleBase" id="RU003719"/>
    </source>
</evidence>
<dbReference type="Proteomes" id="UP000004018">
    <property type="component" value="Unassembled WGS sequence"/>
</dbReference>
<dbReference type="GO" id="GO:0051287">
    <property type="term" value="F:NAD binding"/>
    <property type="evidence" value="ECO:0007669"/>
    <property type="project" value="InterPro"/>
</dbReference>
<dbReference type="InterPro" id="IPR043322">
    <property type="entry name" value="CtBP"/>
</dbReference>
<reference evidence="8 10" key="3">
    <citation type="submission" date="2011-04" db="EMBL/GenBank/DDBJ databases">
        <authorList>
            <person name="Harkins D.M."/>
            <person name="Madupu R."/>
            <person name="Durkin A.S."/>
            <person name="Torralba M."/>
            <person name="Methe B."/>
            <person name="Sutton G.G."/>
            <person name="Nelson K.E."/>
        </authorList>
    </citation>
    <scope>NUCLEOTIDE SEQUENCE [LARGE SCALE GENOMIC DNA]</scope>
    <source>
        <strain evidence="8 10">UPII 199-6</strain>
    </source>
</reference>
<evidence type="ECO:0000313" key="9">
    <source>
        <dbReference type="Proteomes" id="UP000003242"/>
    </source>
</evidence>
<accession>D3LU64</accession>
<dbReference type="GO" id="GO:0033711">
    <property type="term" value="F:4-phosphoerythronate dehydrogenase activity"/>
    <property type="evidence" value="ECO:0007669"/>
    <property type="project" value="UniProtKB-EC"/>
</dbReference>
<dbReference type="EMBL" id="ADGP01000015">
    <property type="protein sequence ID" value="EFD94341.1"/>
    <property type="molecule type" value="Genomic_DNA"/>
</dbReference>
<proteinExistence type="inferred from homology"/>
<dbReference type="SUPFAM" id="SSF52283">
    <property type="entry name" value="Formate/glycerate dehydrogenase catalytic domain-like"/>
    <property type="match status" value="1"/>
</dbReference>
<dbReference type="PANTHER" id="PTHR43761:SF1">
    <property type="entry name" value="D-ISOMER SPECIFIC 2-HYDROXYACID DEHYDROGENASE CATALYTIC DOMAIN-CONTAINING PROTEIN-RELATED"/>
    <property type="match status" value="1"/>
</dbReference>
<dbReference type="CDD" id="cd05299">
    <property type="entry name" value="CtBP_dh"/>
    <property type="match status" value="1"/>
</dbReference>
<comment type="similarity">
    <text evidence="1 4">Belongs to the D-isomer specific 2-hydroxyacid dehydrogenase family.</text>
</comment>
<dbReference type="STRING" id="699218.HMPREF0889_0932"/>
<dbReference type="Pfam" id="PF02826">
    <property type="entry name" value="2-Hacid_dh_C"/>
    <property type="match status" value="1"/>
</dbReference>
<dbReference type="EMBL" id="AFIJ01000039">
    <property type="protein sequence ID" value="EGL39294.1"/>
    <property type="molecule type" value="Genomic_DNA"/>
</dbReference>
<evidence type="ECO:0000313" key="8">
    <source>
        <dbReference type="EMBL" id="EGL39294.1"/>
    </source>
</evidence>
<evidence type="ECO:0000313" key="10">
    <source>
        <dbReference type="Proteomes" id="UP000004018"/>
    </source>
</evidence>
<dbReference type="PANTHER" id="PTHR43761">
    <property type="entry name" value="D-ISOMER SPECIFIC 2-HYDROXYACID DEHYDROGENASE FAMILY PROTEIN (AFU_ORTHOLOGUE AFUA_1G13630)"/>
    <property type="match status" value="1"/>
</dbReference>
<feature type="domain" description="D-isomer specific 2-hydroxyacid dehydrogenase NAD-binding" evidence="6">
    <location>
        <begin position="107"/>
        <end position="282"/>
    </location>
</feature>
<dbReference type="AlphaFoldDB" id="D3LU64"/>
<dbReference type="Pfam" id="PF00389">
    <property type="entry name" value="2-Hacid_dh"/>
    <property type="match status" value="1"/>
</dbReference>
<keyword evidence="10" id="KW-1185">Reference proteome</keyword>
<organism evidence="7 9">
    <name type="scientific">Megasphaera lornae</name>
    <dbReference type="NCBI Taxonomy" id="1000568"/>
    <lineage>
        <taxon>Bacteria</taxon>
        <taxon>Bacillati</taxon>
        <taxon>Bacillota</taxon>
        <taxon>Negativicutes</taxon>
        <taxon>Veillonellales</taxon>
        <taxon>Veillonellaceae</taxon>
        <taxon>Megasphaera</taxon>
    </lineage>
</organism>
<dbReference type="InterPro" id="IPR036291">
    <property type="entry name" value="NAD(P)-bd_dom_sf"/>
</dbReference>
<evidence type="ECO:0000313" key="7">
    <source>
        <dbReference type="EMBL" id="EFD94341.1"/>
    </source>
</evidence>
<dbReference type="RefSeq" id="WP_007391726.1">
    <property type="nucleotide sequence ID" value="NZ_ADGP01000015.1"/>
</dbReference>
<dbReference type="Gene3D" id="3.40.50.720">
    <property type="entry name" value="NAD(P)-binding Rossmann-like Domain"/>
    <property type="match status" value="2"/>
</dbReference>
<evidence type="ECO:0000256" key="3">
    <source>
        <dbReference type="ARBA" id="ARBA00023027"/>
    </source>
</evidence>
<comment type="caution">
    <text evidence="7">The sequence shown here is derived from an EMBL/GenBank/DDBJ whole genome shotgun (WGS) entry which is preliminary data.</text>
</comment>
<dbReference type="InterPro" id="IPR050418">
    <property type="entry name" value="D-iso_2-hydroxyacid_DH_PdxB"/>
</dbReference>
<protein>
    <submittedName>
        <fullName evidence="7">4-phosphoerythronate dehydrogenase</fullName>
        <ecNumber evidence="7">1.1.1.290</ecNumber>
    </submittedName>
</protein>
<sequence length="325" mass="36881">MYHISVLTSRQDEDEFGERLRDIARVTYCPSMTEEEMAEAMEDAEIIICKHEPLRASLLEKLTDLKLIVILSTRSDSVDVAAAQRSGITVLNNTSYCVEDSADHTCAMILALLRQLPEYQSDISSHNRWQYGSVTWPIHRVQHNIIGLVGYGHVGRAVAKRMKVFGCHVQAYDPFVKEQVMRADQVQAVDFDKLLKTSDLISLHMPLDETTQYIFQDEQFEQMKRGAMFVNCCRGGLADEAALYHAVDGGHIRSAALDVLSMEHPGPMLLKMIARPEFLLTPNVSCHSVEADVQVRDDAERYIRQFLEGNRENLPRVSPHFVEEM</sequence>
<evidence type="ECO:0000259" key="6">
    <source>
        <dbReference type="Pfam" id="PF02826"/>
    </source>
</evidence>
<dbReference type="EC" id="1.1.1.290" evidence="7"/>
<dbReference type="SUPFAM" id="SSF51735">
    <property type="entry name" value="NAD(P)-binding Rossmann-fold domains"/>
    <property type="match status" value="1"/>
</dbReference>
<dbReference type="InterPro" id="IPR006140">
    <property type="entry name" value="D-isomer_DH_NAD-bd"/>
</dbReference>
<evidence type="ECO:0000259" key="5">
    <source>
        <dbReference type="Pfam" id="PF00389"/>
    </source>
</evidence>
<dbReference type="GO" id="GO:0003714">
    <property type="term" value="F:transcription corepressor activity"/>
    <property type="evidence" value="ECO:0007669"/>
    <property type="project" value="InterPro"/>
</dbReference>
<dbReference type="eggNOG" id="COG1052">
    <property type="taxonomic scope" value="Bacteria"/>
</dbReference>
<dbReference type="OrthoDB" id="9805416at2"/>
<reference evidence="9" key="1">
    <citation type="submission" date="2009-12" db="EMBL/GenBank/DDBJ databases">
        <title>Sequence of Clostridiales genomosp. BVAB3 str. UPII9-5.</title>
        <authorList>
            <person name="Madupu R."/>
            <person name="Durkin A.S."/>
            <person name="Torralba M."/>
            <person name="Methe B."/>
            <person name="Sutton G.G."/>
            <person name="Strausberg R.L."/>
            <person name="Nelson K.E."/>
        </authorList>
    </citation>
    <scope>NUCLEOTIDE SEQUENCE [LARGE SCALE GENOMIC DNA]</scope>
    <source>
        <strain evidence="9">28L</strain>
    </source>
</reference>
<gene>
    <name evidence="7" type="primary">pdxB</name>
    <name evidence="7" type="ORF">HMPREF0889_0932</name>
    <name evidence="8" type="ORF">HMPREF1039_0492</name>
</gene>